<proteinExistence type="predicted"/>
<gene>
    <name evidence="1" type="ORF">PanWU01x14_236550</name>
</gene>
<evidence type="ECO:0000313" key="1">
    <source>
        <dbReference type="EMBL" id="PON48548.1"/>
    </source>
</evidence>
<dbReference type="InterPro" id="IPR008949">
    <property type="entry name" value="Isoprenoid_synthase_dom_sf"/>
</dbReference>
<protein>
    <submittedName>
        <fullName evidence="1">Isoprenoid synthase domain containing protein</fullName>
    </submittedName>
</protein>
<evidence type="ECO:0000313" key="2">
    <source>
        <dbReference type="Proteomes" id="UP000237105"/>
    </source>
</evidence>
<dbReference type="EMBL" id="JXTB01000275">
    <property type="protein sequence ID" value="PON48548.1"/>
    <property type="molecule type" value="Genomic_DNA"/>
</dbReference>
<dbReference type="AlphaFoldDB" id="A0A2P5BIE5"/>
<dbReference type="Gene3D" id="1.10.600.10">
    <property type="entry name" value="Farnesyl Diphosphate Synthase"/>
    <property type="match status" value="1"/>
</dbReference>
<comment type="caution">
    <text evidence="1">The sequence shown here is derived from an EMBL/GenBank/DDBJ whole genome shotgun (WGS) entry which is preliminary data.</text>
</comment>
<keyword evidence="2" id="KW-1185">Reference proteome</keyword>
<dbReference type="OrthoDB" id="1936865at2759"/>
<sequence length="60" mass="6905">MTFVEISINLARIARCTYQRGDAHGAPYSRLKNRVLSLIIDPIKTKKFLEPLFKILEIDS</sequence>
<organism evidence="1 2">
    <name type="scientific">Parasponia andersonii</name>
    <name type="common">Sponia andersonii</name>
    <dbReference type="NCBI Taxonomy" id="3476"/>
    <lineage>
        <taxon>Eukaryota</taxon>
        <taxon>Viridiplantae</taxon>
        <taxon>Streptophyta</taxon>
        <taxon>Embryophyta</taxon>
        <taxon>Tracheophyta</taxon>
        <taxon>Spermatophyta</taxon>
        <taxon>Magnoliopsida</taxon>
        <taxon>eudicotyledons</taxon>
        <taxon>Gunneridae</taxon>
        <taxon>Pentapetalae</taxon>
        <taxon>rosids</taxon>
        <taxon>fabids</taxon>
        <taxon>Rosales</taxon>
        <taxon>Cannabaceae</taxon>
        <taxon>Parasponia</taxon>
    </lineage>
</organism>
<dbReference type="Proteomes" id="UP000237105">
    <property type="component" value="Unassembled WGS sequence"/>
</dbReference>
<accession>A0A2P5BIE5</accession>
<name>A0A2P5BIE5_PARAD</name>
<reference evidence="2" key="1">
    <citation type="submission" date="2016-06" db="EMBL/GenBank/DDBJ databases">
        <title>Parallel loss of symbiosis genes in relatives of nitrogen-fixing non-legume Parasponia.</title>
        <authorList>
            <person name="Van Velzen R."/>
            <person name="Holmer R."/>
            <person name="Bu F."/>
            <person name="Rutten L."/>
            <person name="Van Zeijl A."/>
            <person name="Liu W."/>
            <person name="Santuari L."/>
            <person name="Cao Q."/>
            <person name="Sharma T."/>
            <person name="Shen D."/>
            <person name="Roswanjaya Y."/>
            <person name="Wardhani T."/>
            <person name="Kalhor M.S."/>
            <person name="Jansen J."/>
            <person name="Van den Hoogen J."/>
            <person name="Gungor B."/>
            <person name="Hartog M."/>
            <person name="Hontelez J."/>
            <person name="Verver J."/>
            <person name="Yang W.-C."/>
            <person name="Schijlen E."/>
            <person name="Repin R."/>
            <person name="Schilthuizen M."/>
            <person name="Schranz E."/>
            <person name="Heidstra R."/>
            <person name="Miyata K."/>
            <person name="Fedorova E."/>
            <person name="Kohlen W."/>
            <person name="Bisseling T."/>
            <person name="Smit S."/>
            <person name="Geurts R."/>
        </authorList>
    </citation>
    <scope>NUCLEOTIDE SEQUENCE [LARGE SCALE GENOMIC DNA]</scope>
    <source>
        <strain evidence="2">cv. WU1-14</strain>
    </source>
</reference>
<dbReference type="STRING" id="3476.A0A2P5BIE5"/>